<keyword evidence="9" id="KW-0170">Cobalt</keyword>
<organism evidence="13 14">
    <name type="scientific">Humibacter ginsenosidimutans</name>
    <dbReference type="NCBI Taxonomy" id="2599293"/>
    <lineage>
        <taxon>Bacteria</taxon>
        <taxon>Bacillati</taxon>
        <taxon>Actinomycetota</taxon>
        <taxon>Actinomycetes</taxon>
        <taxon>Micrococcales</taxon>
        <taxon>Microbacteriaceae</taxon>
        <taxon>Humibacter</taxon>
    </lineage>
</organism>
<feature type="binding site" evidence="8">
    <location>
        <position position="142"/>
    </location>
    <ligand>
        <name>substrate</name>
    </ligand>
</feature>
<reference evidence="13 14" key="1">
    <citation type="submission" date="2019-07" db="EMBL/GenBank/DDBJ databases">
        <title>Full genome sequence of Humibacter sp. WJ7-1.</title>
        <authorList>
            <person name="Im W.-T."/>
        </authorList>
    </citation>
    <scope>NUCLEOTIDE SEQUENCE [LARGE SCALE GENOMIC DNA]</scope>
    <source>
        <strain evidence="13 14">WJ7-1</strain>
    </source>
</reference>
<dbReference type="EMBL" id="CP042305">
    <property type="protein sequence ID" value="QDZ15670.1"/>
    <property type="molecule type" value="Genomic_DNA"/>
</dbReference>
<evidence type="ECO:0000313" key="14">
    <source>
        <dbReference type="Proteomes" id="UP000320216"/>
    </source>
</evidence>
<feature type="active site" description="Proton donor" evidence="7">
    <location>
        <position position="164"/>
    </location>
</feature>
<evidence type="ECO:0000256" key="8">
    <source>
        <dbReference type="PIRSR" id="PIRSR601088-2"/>
    </source>
</evidence>
<dbReference type="InterPro" id="IPR001088">
    <property type="entry name" value="Glyco_hydro_4"/>
</dbReference>
<dbReference type="Proteomes" id="UP000320216">
    <property type="component" value="Chromosome"/>
</dbReference>
<feature type="active site" description="Proton acceptor" evidence="7">
    <location>
        <position position="243"/>
    </location>
</feature>
<keyword evidence="9" id="KW-0408">Iron</keyword>
<keyword evidence="5 9" id="KW-0464">Manganese</keyword>
<evidence type="ECO:0000256" key="11">
    <source>
        <dbReference type="RuleBase" id="RU361152"/>
    </source>
</evidence>
<evidence type="ECO:0000256" key="7">
    <source>
        <dbReference type="PIRSR" id="PIRSR601088-1"/>
    </source>
</evidence>
<keyword evidence="4 11" id="KW-0520">NAD</keyword>
<evidence type="ECO:0000259" key="12">
    <source>
        <dbReference type="Pfam" id="PF11975"/>
    </source>
</evidence>
<dbReference type="SUPFAM" id="SSF51735">
    <property type="entry name" value="NAD(P)-binding Rossmann-fold domains"/>
    <property type="match status" value="1"/>
</dbReference>
<dbReference type="PRINTS" id="PR00732">
    <property type="entry name" value="GLHYDRLASE4"/>
</dbReference>
<keyword evidence="9" id="KW-0533">Nickel</keyword>
<dbReference type="Gene3D" id="3.90.110.10">
    <property type="entry name" value="Lactate dehydrogenase/glycoside hydrolase, family 4, C-terminal"/>
    <property type="match status" value="1"/>
</dbReference>
<dbReference type="PANTHER" id="PTHR32092">
    <property type="entry name" value="6-PHOSPHO-BETA-GLUCOSIDASE-RELATED"/>
    <property type="match status" value="1"/>
</dbReference>
<dbReference type="Gene3D" id="3.40.50.720">
    <property type="entry name" value="NAD(P)-binding Rossmann-like Domain"/>
    <property type="match status" value="1"/>
</dbReference>
<gene>
    <name evidence="13" type="ORF">FPZ11_13695</name>
</gene>
<accession>A0A5B8M8C4</accession>
<dbReference type="PANTHER" id="PTHR32092:SF5">
    <property type="entry name" value="6-PHOSPHO-BETA-GLUCOSIDASE"/>
    <property type="match status" value="1"/>
</dbReference>
<dbReference type="PROSITE" id="PS01324">
    <property type="entry name" value="GLYCOSYL_HYDROL_F4"/>
    <property type="match status" value="1"/>
</dbReference>
<evidence type="ECO:0000256" key="6">
    <source>
        <dbReference type="ARBA" id="ARBA00023295"/>
    </source>
</evidence>
<feature type="binding site" evidence="9">
    <location>
        <position position="163"/>
    </location>
    <ligand>
        <name>Mn(2+)</name>
        <dbReference type="ChEBI" id="CHEBI:29035"/>
    </ligand>
</feature>
<keyword evidence="3 11" id="KW-0378">Hydrolase</keyword>
<keyword evidence="6 11" id="KW-0326">Glycosidase</keyword>
<evidence type="ECO:0000256" key="4">
    <source>
        <dbReference type="ARBA" id="ARBA00023027"/>
    </source>
</evidence>
<evidence type="ECO:0000256" key="5">
    <source>
        <dbReference type="ARBA" id="ARBA00023211"/>
    </source>
</evidence>
<protein>
    <submittedName>
        <fullName evidence="13">6-phospho-beta-glucosidase</fullName>
    </submittedName>
</protein>
<comment type="similarity">
    <text evidence="1 11">Belongs to the glycosyl hydrolase 4 family.</text>
</comment>
<dbReference type="GO" id="GO:0004553">
    <property type="term" value="F:hydrolase activity, hydrolyzing O-glycosyl compounds"/>
    <property type="evidence" value="ECO:0007669"/>
    <property type="project" value="InterPro"/>
</dbReference>
<evidence type="ECO:0000256" key="3">
    <source>
        <dbReference type="ARBA" id="ARBA00022801"/>
    </source>
</evidence>
<dbReference type="InterPro" id="IPR022616">
    <property type="entry name" value="Glyco_hydro_4_C"/>
</dbReference>
<dbReference type="SUPFAM" id="SSF56327">
    <property type="entry name" value="LDH C-terminal domain-like"/>
    <property type="match status" value="1"/>
</dbReference>
<dbReference type="InterPro" id="IPR015955">
    <property type="entry name" value="Lactate_DH/Glyco_Ohase_4_C"/>
</dbReference>
<dbReference type="InterPro" id="IPR036291">
    <property type="entry name" value="NAD(P)-bd_dom_sf"/>
</dbReference>
<sequence>MRITLIGGGGFRTPYIYHELLRDDEPLADELVLFDTDEDRLRAIGAVLAGYSTGHLLPRVTTTTDLPTALRGADVVLTAVRVGGLAHRAADERIASSLGLIGQETTGAGGIAYAIRTVPVMVEYARRIAEFAPRALVVNFTNPAGIITEAMRSVLGDRVVGVCDTPSSLVRRVAEALGVDPATHRPDYIGLNHLGWLRAYRSATGEDLLPGLIADDARLSELEESKVFGARWIRALGAVPNEYLHYYYDAREARDGIRDDAPTRGESLIESQGRLFEALKKHPEEGSRLWLDAVRQRNATYMADARDGTLREQSGDDDSVFAEGYAGVALDLVRAMRRGSGATMILNVANGTTISGLPADAVVEVTAVVDGAGIAPLSTAAPTQHQLGLLQQVKSVERLAIQAAMTGDREAAFAAFAGHPLVDSLRVAERLLAAYEEQIPEFAHVFDGR</sequence>
<dbReference type="Pfam" id="PF11975">
    <property type="entry name" value="Glyco_hydro_4C"/>
    <property type="match status" value="1"/>
</dbReference>
<feature type="site" description="Increases basicity of active site Tyr" evidence="10">
    <location>
        <position position="104"/>
    </location>
</feature>
<dbReference type="GO" id="GO:0016616">
    <property type="term" value="F:oxidoreductase activity, acting on the CH-OH group of donors, NAD or NADP as acceptor"/>
    <property type="evidence" value="ECO:0007669"/>
    <property type="project" value="InterPro"/>
</dbReference>
<keyword evidence="14" id="KW-1185">Reference proteome</keyword>
<feature type="binding site" evidence="9">
    <location>
        <position position="193"/>
    </location>
    <ligand>
        <name>Mn(2+)</name>
        <dbReference type="ChEBI" id="CHEBI:29035"/>
    </ligand>
</feature>
<evidence type="ECO:0000256" key="1">
    <source>
        <dbReference type="ARBA" id="ARBA00010141"/>
    </source>
</evidence>
<evidence type="ECO:0000256" key="9">
    <source>
        <dbReference type="PIRSR" id="PIRSR601088-3"/>
    </source>
</evidence>
<dbReference type="Pfam" id="PF02056">
    <property type="entry name" value="Glyco_hydro_4"/>
    <property type="match status" value="1"/>
</dbReference>
<dbReference type="KEGG" id="huw:FPZ11_13695"/>
<proteinExistence type="inferred from homology"/>
<name>A0A5B8M8C4_9MICO</name>
<keyword evidence="2 9" id="KW-0479">Metal-binding</keyword>
<comment type="cofactor">
    <cofactor evidence="11">
        <name>NAD(+)</name>
        <dbReference type="ChEBI" id="CHEBI:57540"/>
    </cofactor>
    <text evidence="11">Binds 1 NAD(+) per subunit.</text>
</comment>
<dbReference type="GO" id="GO:0005975">
    <property type="term" value="P:carbohydrate metabolic process"/>
    <property type="evidence" value="ECO:0007669"/>
    <property type="project" value="InterPro"/>
</dbReference>
<feature type="domain" description="Glycosyl hydrolase family 4 C-terminal" evidence="12">
    <location>
        <begin position="188"/>
        <end position="422"/>
    </location>
</feature>
<evidence type="ECO:0000256" key="10">
    <source>
        <dbReference type="PIRSR" id="PIRSR601088-4"/>
    </source>
</evidence>
<dbReference type="OrthoDB" id="9767022at2"/>
<evidence type="ECO:0000256" key="2">
    <source>
        <dbReference type="ARBA" id="ARBA00022723"/>
    </source>
</evidence>
<dbReference type="AlphaFoldDB" id="A0A5B8M8C4"/>
<feature type="binding site" evidence="8">
    <location>
        <position position="88"/>
    </location>
    <ligand>
        <name>substrate</name>
    </ligand>
</feature>
<dbReference type="RefSeq" id="WP_146321704.1">
    <property type="nucleotide sequence ID" value="NZ_CP042305.1"/>
</dbReference>
<evidence type="ECO:0000313" key="13">
    <source>
        <dbReference type="EMBL" id="QDZ15670.1"/>
    </source>
</evidence>
<dbReference type="GO" id="GO:0046872">
    <property type="term" value="F:metal ion binding"/>
    <property type="evidence" value="ECO:0007669"/>
    <property type="project" value="UniProtKB-KW"/>
</dbReference>
<dbReference type="InterPro" id="IPR019802">
    <property type="entry name" value="GlycHydrolase_4_CS"/>
</dbReference>